<name>A0ABD0VSF9_DENTH</name>
<organism evidence="1 2">
    <name type="scientific">Dendrobium thyrsiflorum</name>
    <name type="common">Pinecone-like raceme dendrobium</name>
    <name type="synonym">Orchid</name>
    <dbReference type="NCBI Taxonomy" id="117978"/>
    <lineage>
        <taxon>Eukaryota</taxon>
        <taxon>Viridiplantae</taxon>
        <taxon>Streptophyta</taxon>
        <taxon>Embryophyta</taxon>
        <taxon>Tracheophyta</taxon>
        <taxon>Spermatophyta</taxon>
        <taxon>Magnoliopsida</taxon>
        <taxon>Liliopsida</taxon>
        <taxon>Asparagales</taxon>
        <taxon>Orchidaceae</taxon>
        <taxon>Epidendroideae</taxon>
        <taxon>Malaxideae</taxon>
        <taxon>Dendrobiinae</taxon>
        <taxon>Dendrobium</taxon>
    </lineage>
</organism>
<evidence type="ECO:0000313" key="2">
    <source>
        <dbReference type="Proteomes" id="UP001552299"/>
    </source>
</evidence>
<reference evidence="1 2" key="1">
    <citation type="journal article" date="2024" name="Plant Biotechnol. J.">
        <title>Dendrobium thyrsiflorum genome and its molecular insights into genes involved in important horticultural traits.</title>
        <authorList>
            <person name="Chen B."/>
            <person name="Wang J.Y."/>
            <person name="Zheng P.J."/>
            <person name="Li K.L."/>
            <person name="Liang Y.M."/>
            <person name="Chen X.F."/>
            <person name="Zhang C."/>
            <person name="Zhao X."/>
            <person name="He X."/>
            <person name="Zhang G.Q."/>
            <person name="Liu Z.J."/>
            <person name="Xu Q."/>
        </authorList>
    </citation>
    <scope>NUCLEOTIDE SEQUENCE [LARGE SCALE GENOMIC DNA]</scope>
    <source>
        <strain evidence="1">GZMU011</strain>
    </source>
</reference>
<gene>
    <name evidence="1" type="ORF">M5K25_003794</name>
</gene>
<dbReference type="EMBL" id="JANQDX010000004">
    <property type="protein sequence ID" value="KAL0925462.1"/>
    <property type="molecule type" value="Genomic_DNA"/>
</dbReference>
<accession>A0ABD0VSF9</accession>
<keyword evidence="2" id="KW-1185">Reference proteome</keyword>
<sequence>MLQSQVLEVLYLLQEGGQGFGFSSFTRRVKKELRSSGFSKREKKIGGLLPSPGLDSSKIEVEEEVSNLCLMVVSHLDHSNQWEKEHEYLIKDHSTLDSNHMTLLDEFNSLNKKHSNLTVELDSLKAHYIDLESSFDNLKTSLDEADNRELTLKIDNSILESVNKYSSSHPKELILRDPSEGVKIRNGFRKEVHRSLTTSINSRLGSSDSSIQDRLKEEFEAALNPEASSSSKNIFMDRLDDPNAIPTLDSKINADCLSSVHKNVPVKASLDSVGIRNDCNGVIANPVLHESNVVSRNSGNPWKKSSHIKINFNKEKLVLSEDDVTPDEERTYANDGGFPSSRTDFANLFTLSFKPEEDDASKSFF</sequence>
<dbReference type="AlphaFoldDB" id="A0ABD0VSF9"/>
<comment type="caution">
    <text evidence="1">The sequence shown here is derived from an EMBL/GenBank/DDBJ whole genome shotgun (WGS) entry which is preliminary data.</text>
</comment>
<evidence type="ECO:0000313" key="1">
    <source>
        <dbReference type="EMBL" id="KAL0925462.1"/>
    </source>
</evidence>
<proteinExistence type="predicted"/>
<protein>
    <submittedName>
        <fullName evidence="1">Uncharacterized protein</fullName>
    </submittedName>
</protein>
<dbReference type="Proteomes" id="UP001552299">
    <property type="component" value="Unassembled WGS sequence"/>
</dbReference>